<comment type="caution">
    <text evidence="7">The sequence shown here is derived from an EMBL/GenBank/DDBJ whole genome shotgun (WGS) entry which is preliminary data.</text>
</comment>
<dbReference type="Gene3D" id="1.20.1250.20">
    <property type="entry name" value="MFS general substrate transporter like domains"/>
    <property type="match status" value="1"/>
</dbReference>
<organism evidence="7 8">
    <name type="scientific">Hydrocarboniphaga effusa AP103</name>
    <dbReference type="NCBI Taxonomy" id="1172194"/>
    <lineage>
        <taxon>Bacteria</taxon>
        <taxon>Pseudomonadati</taxon>
        <taxon>Pseudomonadota</taxon>
        <taxon>Gammaproteobacteria</taxon>
        <taxon>Nevskiales</taxon>
        <taxon>Nevskiaceae</taxon>
        <taxon>Hydrocarboniphaga</taxon>
    </lineage>
</organism>
<evidence type="ECO:0000256" key="4">
    <source>
        <dbReference type="ARBA" id="ARBA00023136"/>
    </source>
</evidence>
<dbReference type="Pfam" id="PF07690">
    <property type="entry name" value="MFS_1"/>
    <property type="match status" value="1"/>
</dbReference>
<dbReference type="AlphaFoldDB" id="I8TA74"/>
<proteinExistence type="predicted"/>
<feature type="transmembrane region" description="Helical" evidence="5">
    <location>
        <begin position="94"/>
        <end position="120"/>
    </location>
</feature>
<dbReference type="EMBL" id="AKGD01000001">
    <property type="protein sequence ID" value="EIT70778.1"/>
    <property type="molecule type" value="Genomic_DNA"/>
</dbReference>
<dbReference type="STRING" id="1172194.WQQ_09150"/>
<dbReference type="PROSITE" id="PS50850">
    <property type="entry name" value="MFS"/>
    <property type="match status" value="1"/>
</dbReference>
<evidence type="ECO:0000256" key="1">
    <source>
        <dbReference type="ARBA" id="ARBA00004141"/>
    </source>
</evidence>
<feature type="domain" description="Major facilitator superfamily (MFS) profile" evidence="6">
    <location>
        <begin position="28"/>
        <end position="417"/>
    </location>
</feature>
<dbReference type="SUPFAM" id="SSF103473">
    <property type="entry name" value="MFS general substrate transporter"/>
    <property type="match status" value="1"/>
</dbReference>
<feature type="transmembrane region" description="Helical" evidence="5">
    <location>
        <begin position="273"/>
        <end position="294"/>
    </location>
</feature>
<feature type="transmembrane region" description="Helical" evidence="5">
    <location>
        <begin position="306"/>
        <end position="322"/>
    </location>
</feature>
<keyword evidence="8" id="KW-1185">Reference proteome</keyword>
<feature type="transmembrane region" description="Helical" evidence="5">
    <location>
        <begin position="62"/>
        <end position="82"/>
    </location>
</feature>
<keyword evidence="4 5" id="KW-0472">Membrane</keyword>
<evidence type="ECO:0000313" key="8">
    <source>
        <dbReference type="Proteomes" id="UP000003704"/>
    </source>
</evidence>
<feature type="transmembrane region" description="Helical" evidence="5">
    <location>
        <begin position="29"/>
        <end position="50"/>
    </location>
</feature>
<feature type="transmembrane region" description="Helical" evidence="5">
    <location>
        <begin position="361"/>
        <end position="384"/>
    </location>
</feature>
<reference evidence="7 8" key="1">
    <citation type="journal article" date="2012" name="J. Bacteriol.">
        <title>Genome Sequence of n-Alkane-Degrading Hydrocarboniphaga effusa Strain AP103T (ATCC BAA-332T).</title>
        <authorList>
            <person name="Chang H.K."/>
            <person name="Zylstra G.J."/>
            <person name="Chae J.C."/>
        </authorList>
    </citation>
    <scope>NUCLEOTIDE SEQUENCE [LARGE SCALE GENOMIC DNA]</scope>
    <source>
        <strain evidence="7 8">AP103</strain>
    </source>
</reference>
<dbReference type="PANTHER" id="PTHR23546:SF1">
    <property type="entry name" value="MEMBRANE PROTEIN"/>
    <property type="match status" value="1"/>
</dbReference>
<keyword evidence="3 5" id="KW-1133">Transmembrane helix</keyword>
<feature type="transmembrane region" description="Helical" evidence="5">
    <location>
        <begin position="240"/>
        <end position="261"/>
    </location>
</feature>
<dbReference type="PRINTS" id="PR01035">
    <property type="entry name" value="TCRTETA"/>
</dbReference>
<protein>
    <recommendedName>
        <fullName evidence="6">Major facilitator superfamily (MFS) profile domain-containing protein</fullName>
    </recommendedName>
</protein>
<dbReference type="RefSeq" id="WP_007183871.1">
    <property type="nucleotide sequence ID" value="NZ_AKGD01000001.1"/>
</dbReference>
<dbReference type="GO" id="GO:0022857">
    <property type="term" value="F:transmembrane transporter activity"/>
    <property type="evidence" value="ECO:0007669"/>
    <property type="project" value="InterPro"/>
</dbReference>
<gene>
    <name evidence="7" type="ORF">WQQ_09150</name>
</gene>
<dbReference type="Proteomes" id="UP000003704">
    <property type="component" value="Unassembled WGS sequence"/>
</dbReference>
<feature type="transmembrane region" description="Helical" evidence="5">
    <location>
        <begin position="181"/>
        <end position="209"/>
    </location>
</feature>
<keyword evidence="2 5" id="KW-0812">Transmembrane</keyword>
<dbReference type="InterPro" id="IPR020846">
    <property type="entry name" value="MFS_dom"/>
</dbReference>
<evidence type="ECO:0000256" key="3">
    <source>
        <dbReference type="ARBA" id="ARBA00022989"/>
    </source>
</evidence>
<dbReference type="GO" id="GO:0016020">
    <property type="term" value="C:membrane"/>
    <property type="evidence" value="ECO:0007669"/>
    <property type="project" value="UniProtKB-SubCell"/>
</dbReference>
<comment type="subcellular location">
    <subcellularLocation>
        <location evidence="1">Membrane</location>
        <topology evidence="1">Multi-pass membrane protein</topology>
    </subcellularLocation>
</comment>
<dbReference type="InterPro" id="IPR011701">
    <property type="entry name" value="MFS"/>
</dbReference>
<dbReference type="InterPro" id="IPR001958">
    <property type="entry name" value="Tet-R_TetA/multi-R_MdtG-like"/>
</dbReference>
<sequence length="417" mass="43591">MIAETPAPAADALRSFAPSKAEGLPRRDAIALTLIMLTHGVGQTLIFAILPAVARDLGIADQAVSLIYVLPAIAWSFMTTWWGRHSDRRGRRIVILTGIVGFMLSQLMFAGAALLGYAGWIGAGTLWALILLSRLVYSGLSSGSLPASQAYIVSRVSPAERATALGRLTASWNLGNLLGPAVIGLLTALGVLTPLFATAALALVIWAWVRGCLRSEGPVAGATPAGRLSPLDARLRSSMLIALCGSFAQASLLQTLGFYLMDHLGVATAEVPRAVGFALMFSAISTLLAQTVFVQSLRPMPRTLEILGAGINAVAFLGLILADRLFVIWIATALCGFGYGLLRLGNVAGASHAVRGDEQGAVAGLNSAMWSAGYIIAPLAAMSLHQIDPRLPYIAAMLGTALALTAAKGRKEALEQA</sequence>
<evidence type="ECO:0000259" key="6">
    <source>
        <dbReference type="PROSITE" id="PS50850"/>
    </source>
</evidence>
<name>I8TA74_9GAMM</name>
<dbReference type="OrthoDB" id="9814303at2"/>
<evidence type="ECO:0000256" key="2">
    <source>
        <dbReference type="ARBA" id="ARBA00022692"/>
    </source>
</evidence>
<dbReference type="InterPro" id="IPR036259">
    <property type="entry name" value="MFS_trans_sf"/>
</dbReference>
<dbReference type="PANTHER" id="PTHR23546">
    <property type="entry name" value="TRANSPORT PROTEIN"/>
    <property type="match status" value="1"/>
</dbReference>
<accession>I8TA74</accession>
<evidence type="ECO:0000256" key="5">
    <source>
        <dbReference type="SAM" id="Phobius"/>
    </source>
</evidence>
<feature type="transmembrane region" description="Helical" evidence="5">
    <location>
        <begin position="328"/>
        <end position="349"/>
    </location>
</feature>
<evidence type="ECO:0000313" key="7">
    <source>
        <dbReference type="EMBL" id="EIT70778.1"/>
    </source>
</evidence>